<dbReference type="Pfam" id="PF16162">
    <property type="entry name" value="KwaB"/>
    <property type="match status" value="1"/>
</dbReference>
<reference evidence="2" key="1">
    <citation type="journal article" date="2019" name="Int. J. Syst. Evol. Microbiol.">
        <title>The Global Catalogue of Microorganisms (GCM) 10K type strain sequencing project: providing services to taxonomists for standard genome sequencing and annotation.</title>
        <authorList>
            <consortium name="The Broad Institute Genomics Platform"/>
            <consortium name="The Broad Institute Genome Sequencing Center for Infectious Disease"/>
            <person name="Wu L."/>
            <person name="Ma J."/>
        </authorList>
    </citation>
    <scope>NUCLEOTIDE SEQUENCE [LARGE SCALE GENOMIC DNA]</scope>
    <source>
        <strain evidence="2">CGMCC 4.1621</strain>
    </source>
</reference>
<dbReference type="Proteomes" id="UP001596410">
    <property type="component" value="Unassembled WGS sequence"/>
</dbReference>
<comment type="caution">
    <text evidence="1">The sequence shown here is derived from an EMBL/GenBank/DDBJ whole genome shotgun (WGS) entry which is preliminary data.</text>
</comment>
<sequence>MELNEIISEDVIDSLEYKNSLTCKYNTKGDEISASTVSIPDEIVNYIVTNLKKKLDYAVDDYDPEYPNERTILKFDKTLLIQHETFMNFLYPDTEEGEHANPNFGIVNAERLQKPDKIDFVVHIFKYGEEEILIFTKHSKPELLKKIYWLQSQEDFKKIDKDRLYVFKDKITCLYYGDYYIYDKTEFHQLFKYWEKLEEVRDNVVNHLEREGIVSNLSEYRDKYKKHYNMQSIIKIDTDNVKNFIKTNEGTLEDICDQLDLDIKFDKSNNQFEIEDEKGITILNRILSYRSGFNLTKDFVTFSTYQAHGKL</sequence>
<evidence type="ECO:0000313" key="1">
    <source>
        <dbReference type="EMBL" id="MFC7062839.1"/>
    </source>
</evidence>
<evidence type="ECO:0000313" key="2">
    <source>
        <dbReference type="Proteomes" id="UP001596410"/>
    </source>
</evidence>
<dbReference type="InterPro" id="IPR032359">
    <property type="entry name" value="KwaB-like"/>
</dbReference>
<gene>
    <name evidence="1" type="ORF">ACFQIC_13430</name>
</gene>
<proteinExistence type="predicted"/>
<dbReference type="RefSeq" id="WP_204710636.1">
    <property type="nucleotide sequence ID" value="NZ_JBHSZV010000033.1"/>
</dbReference>
<dbReference type="EMBL" id="JBHSZV010000033">
    <property type="protein sequence ID" value="MFC7062839.1"/>
    <property type="molecule type" value="Genomic_DNA"/>
</dbReference>
<organism evidence="1 2">
    <name type="scientific">Halobacillus seohaensis</name>
    <dbReference type="NCBI Taxonomy" id="447421"/>
    <lineage>
        <taxon>Bacteria</taxon>
        <taxon>Bacillati</taxon>
        <taxon>Bacillota</taxon>
        <taxon>Bacilli</taxon>
        <taxon>Bacillales</taxon>
        <taxon>Bacillaceae</taxon>
        <taxon>Halobacillus</taxon>
    </lineage>
</organism>
<keyword evidence="2" id="KW-1185">Reference proteome</keyword>
<accession>A0ABW2ER10</accession>
<protein>
    <submittedName>
        <fullName evidence="1">Kiwa anti-phage protein KwaB-like domain-containing protein</fullName>
    </submittedName>
</protein>
<name>A0ABW2ER10_9BACI</name>